<evidence type="ECO:0000313" key="2">
    <source>
        <dbReference type="EMBL" id="PON48820.1"/>
    </source>
</evidence>
<protein>
    <submittedName>
        <fullName evidence="2">Uncharacterized protein</fullName>
    </submittedName>
</protein>
<comment type="caution">
    <text evidence="2">The sequence shown here is derived from an EMBL/GenBank/DDBJ whole genome shotgun (WGS) entry which is preliminary data.</text>
</comment>
<feature type="compositionally biased region" description="Gly residues" evidence="1">
    <location>
        <begin position="91"/>
        <end position="105"/>
    </location>
</feature>
<gene>
    <name evidence="2" type="ORF">PanWU01x14_235230</name>
</gene>
<dbReference type="AlphaFoldDB" id="A0A2P5BJ46"/>
<evidence type="ECO:0000256" key="1">
    <source>
        <dbReference type="SAM" id="MobiDB-lite"/>
    </source>
</evidence>
<feature type="region of interest" description="Disordered" evidence="1">
    <location>
        <begin position="85"/>
        <end position="105"/>
    </location>
</feature>
<dbReference type="Proteomes" id="UP000237105">
    <property type="component" value="Unassembled WGS sequence"/>
</dbReference>
<organism evidence="2 3">
    <name type="scientific">Parasponia andersonii</name>
    <name type="common">Sponia andersonii</name>
    <dbReference type="NCBI Taxonomy" id="3476"/>
    <lineage>
        <taxon>Eukaryota</taxon>
        <taxon>Viridiplantae</taxon>
        <taxon>Streptophyta</taxon>
        <taxon>Embryophyta</taxon>
        <taxon>Tracheophyta</taxon>
        <taxon>Spermatophyta</taxon>
        <taxon>Magnoliopsida</taxon>
        <taxon>eudicotyledons</taxon>
        <taxon>Gunneridae</taxon>
        <taxon>Pentapetalae</taxon>
        <taxon>rosids</taxon>
        <taxon>fabids</taxon>
        <taxon>Rosales</taxon>
        <taxon>Cannabaceae</taxon>
        <taxon>Parasponia</taxon>
    </lineage>
</organism>
<dbReference type="OrthoDB" id="10619099at2759"/>
<reference evidence="3" key="1">
    <citation type="submission" date="2016-06" db="EMBL/GenBank/DDBJ databases">
        <title>Parallel loss of symbiosis genes in relatives of nitrogen-fixing non-legume Parasponia.</title>
        <authorList>
            <person name="Van Velzen R."/>
            <person name="Holmer R."/>
            <person name="Bu F."/>
            <person name="Rutten L."/>
            <person name="Van Zeijl A."/>
            <person name="Liu W."/>
            <person name="Santuari L."/>
            <person name="Cao Q."/>
            <person name="Sharma T."/>
            <person name="Shen D."/>
            <person name="Roswanjaya Y."/>
            <person name="Wardhani T."/>
            <person name="Kalhor M.S."/>
            <person name="Jansen J."/>
            <person name="Van den Hoogen J."/>
            <person name="Gungor B."/>
            <person name="Hartog M."/>
            <person name="Hontelez J."/>
            <person name="Verver J."/>
            <person name="Yang W.-C."/>
            <person name="Schijlen E."/>
            <person name="Repin R."/>
            <person name="Schilthuizen M."/>
            <person name="Schranz E."/>
            <person name="Heidstra R."/>
            <person name="Miyata K."/>
            <person name="Fedorova E."/>
            <person name="Kohlen W."/>
            <person name="Bisseling T."/>
            <person name="Smit S."/>
            <person name="Geurts R."/>
        </authorList>
    </citation>
    <scope>NUCLEOTIDE SEQUENCE [LARGE SCALE GENOMIC DNA]</scope>
    <source>
        <strain evidence="3">cv. WU1-14</strain>
    </source>
</reference>
<dbReference type="EMBL" id="JXTB01000271">
    <property type="protein sequence ID" value="PON48820.1"/>
    <property type="molecule type" value="Genomic_DNA"/>
</dbReference>
<sequence>MRVAALLAGGIGLVERSVRGVAGIRFPGGESSGGSASSEILPRIGARGLGPGASEAVLPLLLQPLHFQLQRPVKDHTQYNDSDLKAQKNAGWGGPGGQISGKGGGIYTIETSRRRTSRRSSSTRIFLSSSTMGRKLADSSSFGSMKRRLRSSNLCLQLSGVRAAEVVRLASSMAMESQLSVP</sequence>
<accession>A0A2P5BJ46</accession>
<keyword evidence="3" id="KW-1185">Reference proteome</keyword>
<evidence type="ECO:0000313" key="3">
    <source>
        <dbReference type="Proteomes" id="UP000237105"/>
    </source>
</evidence>
<proteinExistence type="predicted"/>
<name>A0A2P5BJ46_PARAD</name>